<evidence type="ECO:0000256" key="6">
    <source>
        <dbReference type="ARBA" id="ARBA00038447"/>
    </source>
</evidence>
<dbReference type="PANTHER" id="PTHR28605">
    <property type="entry name" value="CTF8, CHROMOSOME TRANSMISSION FIDELITY FACTOR 8 HOMOLOG (S. CEREVISIAE)"/>
    <property type="match status" value="1"/>
</dbReference>
<feature type="region of interest" description="Disordered" evidence="7">
    <location>
        <begin position="105"/>
        <end position="129"/>
    </location>
</feature>
<dbReference type="Proteomes" id="UP000268823">
    <property type="component" value="Unassembled WGS sequence"/>
</dbReference>
<evidence type="ECO:0000313" key="8">
    <source>
        <dbReference type="EMBL" id="RMY92132.1"/>
    </source>
</evidence>
<evidence type="ECO:0000256" key="1">
    <source>
        <dbReference type="ARBA" id="ARBA00004123"/>
    </source>
</evidence>
<evidence type="ECO:0000256" key="7">
    <source>
        <dbReference type="SAM" id="MobiDB-lite"/>
    </source>
</evidence>
<comment type="subcellular location">
    <subcellularLocation>
        <location evidence="1">Nucleus</location>
    </subcellularLocation>
</comment>
<evidence type="ECO:0008006" key="10">
    <source>
        <dbReference type="Google" id="ProtNLM"/>
    </source>
</evidence>
<dbReference type="OrthoDB" id="121932at2759"/>
<dbReference type="InterPro" id="IPR018607">
    <property type="entry name" value="Ctf8"/>
</dbReference>
<dbReference type="EMBL" id="QWIR01000033">
    <property type="protein sequence ID" value="RMY92132.1"/>
    <property type="molecule type" value="Genomic_DNA"/>
</dbReference>
<protein>
    <recommendedName>
        <fullName evidence="10">Chromosome transmission fidelity protein 8</fullName>
    </recommendedName>
</protein>
<comment type="similarity">
    <text evidence="6">Belongs to the CTF8 family.</text>
</comment>
<evidence type="ECO:0000313" key="9">
    <source>
        <dbReference type="Proteomes" id="UP000268823"/>
    </source>
</evidence>
<proteinExistence type="inferred from homology"/>
<gene>
    <name evidence="8" type="ORF">D0861_02716</name>
</gene>
<evidence type="ECO:0000256" key="4">
    <source>
        <dbReference type="ARBA" id="ARBA00023242"/>
    </source>
</evidence>
<sequence length="154" mass="16691">MPTITLHPPAPGRSNGCESPLPQLLQTPSGLAIVEIQGTVNSSLSPEQHTADGALPLGKLMFPLYDPRMTKDDTSWHKRVYLYIGKHQRLTGEVKKLLRPIAVLRRKSPADASEERATPGGGSGNGDDDLEVAEIVYYKLLFAHRPEPVGTSGV</sequence>
<organism evidence="8 9">
    <name type="scientific">Hortaea werneckii</name>
    <name type="common">Black yeast</name>
    <name type="synonym">Cladosporium werneckii</name>
    <dbReference type="NCBI Taxonomy" id="91943"/>
    <lineage>
        <taxon>Eukaryota</taxon>
        <taxon>Fungi</taxon>
        <taxon>Dikarya</taxon>
        <taxon>Ascomycota</taxon>
        <taxon>Pezizomycotina</taxon>
        <taxon>Dothideomycetes</taxon>
        <taxon>Dothideomycetidae</taxon>
        <taxon>Mycosphaerellales</taxon>
        <taxon>Teratosphaeriaceae</taxon>
        <taxon>Hortaea</taxon>
    </lineage>
</organism>
<comment type="caution">
    <text evidence="8">The sequence shown here is derived from an EMBL/GenBank/DDBJ whole genome shotgun (WGS) entry which is preliminary data.</text>
</comment>
<dbReference type="GO" id="GO:0031390">
    <property type="term" value="C:Ctf18 RFC-like complex"/>
    <property type="evidence" value="ECO:0007669"/>
    <property type="project" value="InterPro"/>
</dbReference>
<keyword evidence="4" id="KW-0539">Nucleus</keyword>
<dbReference type="GO" id="GO:0003677">
    <property type="term" value="F:DNA binding"/>
    <property type="evidence" value="ECO:0007669"/>
    <property type="project" value="UniProtKB-KW"/>
</dbReference>
<name>A0A3M7FTJ0_HORWE</name>
<evidence type="ECO:0000256" key="3">
    <source>
        <dbReference type="ARBA" id="ARBA00023125"/>
    </source>
</evidence>
<evidence type="ECO:0000256" key="5">
    <source>
        <dbReference type="ARBA" id="ARBA00023306"/>
    </source>
</evidence>
<dbReference type="GO" id="GO:0007064">
    <property type="term" value="P:mitotic sister chromatid cohesion"/>
    <property type="evidence" value="ECO:0007669"/>
    <property type="project" value="InterPro"/>
</dbReference>
<dbReference type="Pfam" id="PF09696">
    <property type="entry name" value="Ctf8"/>
    <property type="match status" value="1"/>
</dbReference>
<keyword evidence="2" id="KW-0235">DNA replication</keyword>
<evidence type="ECO:0000256" key="2">
    <source>
        <dbReference type="ARBA" id="ARBA00022705"/>
    </source>
</evidence>
<dbReference type="AlphaFoldDB" id="A0A3M7FTJ0"/>
<reference evidence="8 9" key="1">
    <citation type="journal article" date="2018" name="BMC Genomics">
        <title>Genomic evidence for intraspecific hybridization in a clonal and extremely halotolerant yeast.</title>
        <authorList>
            <person name="Gostincar C."/>
            <person name="Stajich J.E."/>
            <person name="Zupancic J."/>
            <person name="Zalar P."/>
            <person name="Gunde-Cimerman N."/>
        </authorList>
    </citation>
    <scope>NUCLEOTIDE SEQUENCE [LARGE SCALE GENOMIC DNA]</scope>
    <source>
        <strain evidence="8 9">EXF-2788</strain>
    </source>
</reference>
<accession>A0A3M7FTJ0</accession>
<dbReference type="PANTHER" id="PTHR28605:SF1">
    <property type="entry name" value="CHROMOSOME TRANSMISSION FIDELITY FACTOR 8"/>
    <property type="match status" value="1"/>
</dbReference>
<keyword evidence="5" id="KW-0131">Cell cycle</keyword>
<keyword evidence="3" id="KW-0238">DNA-binding</keyword>
<dbReference type="GO" id="GO:0006260">
    <property type="term" value="P:DNA replication"/>
    <property type="evidence" value="ECO:0007669"/>
    <property type="project" value="UniProtKB-KW"/>
</dbReference>